<dbReference type="RefSeq" id="WP_214658951.1">
    <property type="nucleotide sequence ID" value="NZ_CP017634.1"/>
</dbReference>
<dbReference type="InterPro" id="IPR019271">
    <property type="entry name" value="DUF2284_metal-binding"/>
</dbReference>
<organism evidence="1 2">
    <name type="scientific">Formimonas warabiya</name>
    <dbReference type="NCBI Taxonomy" id="1761012"/>
    <lineage>
        <taxon>Bacteria</taxon>
        <taxon>Bacillati</taxon>
        <taxon>Bacillota</taxon>
        <taxon>Clostridia</taxon>
        <taxon>Eubacteriales</taxon>
        <taxon>Peptococcaceae</taxon>
        <taxon>Candidatus Formimonas</taxon>
    </lineage>
</organism>
<accession>A0A3G1L393</accession>
<sequence length="162" mass="18648">MSKYEQLALDLGAINVRTISAEELVFDPRVRLKCIGCSEYGTWRCHPNLPSYQEAIEMLGKYQEILVIHDQDRDRLSYVARTVEKEAFLDGNFFAYALCGCYYCKQCHLSSKGPCTNPDYRRPYCYSLGINVFDTVRPLGLPIQVLQSKDEVPNRYAFVLIK</sequence>
<dbReference type="Proteomes" id="UP000323521">
    <property type="component" value="Chromosome"/>
</dbReference>
<dbReference type="AlphaFoldDB" id="A0A3G1L393"/>
<keyword evidence="2" id="KW-1185">Reference proteome</keyword>
<dbReference type="EMBL" id="CP017634">
    <property type="protein sequence ID" value="ATW28955.1"/>
    <property type="molecule type" value="Genomic_DNA"/>
</dbReference>
<dbReference type="KEGG" id="fwa:DCMF_27440"/>
<protein>
    <recommendedName>
        <fullName evidence="3">DUF2284 domain-containing protein</fullName>
    </recommendedName>
</protein>
<reference evidence="1 2" key="1">
    <citation type="submission" date="2016-10" db="EMBL/GenBank/DDBJ databases">
        <title>Complete Genome Sequence of Peptococcaceae strain DCMF.</title>
        <authorList>
            <person name="Edwards R.J."/>
            <person name="Holland S.I."/>
            <person name="Deshpande N.P."/>
            <person name="Wong Y.K."/>
            <person name="Ertan H."/>
            <person name="Manefield M."/>
            <person name="Russell T.L."/>
            <person name="Lee M.J."/>
        </authorList>
    </citation>
    <scope>NUCLEOTIDE SEQUENCE [LARGE SCALE GENOMIC DNA]</scope>
    <source>
        <strain evidence="1 2">DCMF</strain>
    </source>
</reference>
<evidence type="ECO:0008006" key="3">
    <source>
        <dbReference type="Google" id="ProtNLM"/>
    </source>
</evidence>
<evidence type="ECO:0000313" key="1">
    <source>
        <dbReference type="EMBL" id="ATW28955.1"/>
    </source>
</evidence>
<evidence type="ECO:0000313" key="2">
    <source>
        <dbReference type="Proteomes" id="UP000323521"/>
    </source>
</evidence>
<name>A0A3G1L393_FORW1</name>
<proteinExistence type="predicted"/>
<gene>
    <name evidence="1" type="ORF">DCMF_27440</name>
</gene>
<dbReference type="Pfam" id="PF10050">
    <property type="entry name" value="DUF2284"/>
    <property type="match status" value="1"/>
</dbReference>